<dbReference type="AlphaFoldDB" id="A0A841GTV0"/>
<dbReference type="NCBIfam" id="NF033788">
    <property type="entry name" value="HTH_metalloreg"/>
    <property type="match status" value="1"/>
</dbReference>
<evidence type="ECO:0000256" key="1">
    <source>
        <dbReference type="ARBA" id="ARBA00023015"/>
    </source>
</evidence>
<sequence length="104" mass="12198">MNKTKKIIETHDYYENMAELFSIFSDPTRLKILHALLDGEKCVKKICEIVGIKQSTCSHQLKLLRQHKVVKTIRDGKFIRYKISDDKIKEIIQLGEKYSSKNDE</sequence>
<dbReference type="Pfam" id="PF01022">
    <property type="entry name" value="HTH_5"/>
    <property type="match status" value="1"/>
</dbReference>
<keyword evidence="6" id="KW-1185">Reference proteome</keyword>
<dbReference type="PANTHER" id="PTHR43132">
    <property type="entry name" value="ARSENICAL RESISTANCE OPERON REPRESSOR ARSR-RELATED"/>
    <property type="match status" value="1"/>
</dbReference>
<accession>A0A841GTV0</accession>
<evidence type="ECO:0000259" key="4">
    <source>
        <dbReference type="PROSITE" id="PS50987"/>
    </source>
</evidence>
<dbReference type="CDD" id="cd00090">
    <property type="entry name" value="HTH_ARSR"/>
    <property type="match status" value="1"/>
</dbReference>
<dbReference type="GO" id="GO:0003677">
    <property type="term" value="F:DNA binding"/>
    <property type="evidence" value="ECO:0007669"/>
    <property type="project" value="UniProtKB-KW"/>
</dbReference>
<dbReference type="RefSeq" id="WP_184619930.1">
    <property type="nucleotide sequence ID" value="NZ_JACHEX010000006.1"/>
</dbReference>
<dbReference type="Proteomes" id="UP000555828">
    <property type="component" value="Unassembled WGS sequence"/>
</dbReference>
<comment type="caution">
    <text evidence="5">The sequence shown here is derived from an EMBL/GenBank/DDBJ whole genome shotgun (WGS) entry which is preliminary data.</text>
</comment>
<dbReference type="GO" id="GO:0003700">
    <property type="term" value="F:DNA-binding transcription factor activity"/>
    <property type="evidence" value="ECO:0007669"/>
    <property type="project" value="InterPro"/>
</dbReference>
<organism evidence="5 6">
    <name type="scientific">Thermosipho japonicus</name>
    <dbReference type="NCBI Taxonomy" id="90323"/>
    <lineage>
        <taxon>Bacteria</taxon>
        <taxon>Thermotogati</taxon>
        <taxon>Thermotogota</taxon>
        <taxon>Thermotogae</taxon>
        <taxon>Thermotogales</taxon>
        <taxon>Fervidobacteriaceae</taxon>
        <taxon>Thermosipho</taxon>
    </lineage>
</organism>
<evidence type="ECO:0000256" key="2">
    <source>
        <dbReference type="ARBA" id="ARBA00023125"/>
    </source>
</evidence>
<dbReference type="PRINTS" id="PR00778">
    <property type="entry name" value="HTHARSR"/>
</dbReference>
<dbReference type="InterPro" id="IPR036388">
    <property type="entry name" value="WH-like_DNA-bd_sf"/>
</dbReference>
<dbReference type="InterPro" id="IPR051011">
    <property type="entry name" value="Metal_resp_trans_reg"/>
</dbReference>
<evidence type="ECO:0000256" key="3">
    <source>
        <dbReference type="ARBA" id="ARBA00023163"/>
    </source>
</evidence>
<reference evidence="5 6" key="1">
    <citation type="submission" date="2020-08" db="EMBL/GenBank/DDBJ databases">
        <title>Genomic Encyclopedia of Type Strains, Phase IV (KMG-IV): sequencing the most valuable type-strain genomes for metagenomic binning, comparative biology and taxonomic classification.</title>
        <authorList>
            <person name="Goeker M."/>
        </authorList>
    </citation>
    <scope>NUCLEOTIDE SEQUENCE [LARGE SCALE GENOMIC DNA]</scope>
    <source>
        <strain evidence="5 6">DSM 13481</strain>
    </source>
</reference>
<keyword evidence="2" id="KW-0238">DNA-binding</keyword>
<protein>
    <submittedName>
        <fullName evidence="5">ArsR family transcriptional regulator</fullName>
    </submittedName>
</protein>
<gene>
    <name evidence="5" type="ORF">HNP65_001818</name>
</gene>
<dbReference type="InterPro" id="IPR036390">
    <property type="entry name" value="WH_DNA-bd_sf"/>
</dbReference>
<dbReference type="SUPFAM" id="SSF46785">
    <property type="entry name" value="Winged helix' DNA-binding domain"/>
    <property type="match status" value="1"/>
</dbReference>
<dbReference type="PANTHER" id="PTHR43132:SF2">
    <property type="entry name" value="ARSENICAL RESISTANCE OPERON REPRESSOR ARSR-RELATED"/>
    <property type="match status" value="1"/>
</dbReference>
<feature type="domain" description="HTH arsR-type" evidence="4">
    <location>
        <begin position="8"/>
        <end position="103"/>
    </location>
</feature>
<dbReference type="Gene3D" id="1.10.10.10">
    <property type="entry name" value="Winged helix-like DNA-binding domain superfamily/Winged helix DNA-binding domain"/>
    <property type="match status" value="1"/>
</dbReference>
<dbReference type="InterPro" id="IPR011991">
    <property type="entry name" value="ArsR-like_HTH"/>
</dbReference>
<evidence type="ECO:0000313" key="5">
    <source>
        <dbReference type="EMBL" id="MBB6063348.1"/>
    </source>
</evidence>
<keyword evidence="3" id="KW-0804">Transcription</keyword>
<dbReference type="SMART" id="SM00418">
    <property type="entry name" value="HTH_ARSR"/>
    <property type="match status" value="1"/>
</dbReference>
<dbReference type="PROSITE" id="PS50987">
    <property type="entry name" value="HTH_ARSR_2"/>
    <property type="match status" value="1"/>
</dbReference>
<name>A0A841GTV0_9BACT</name>
<dbReference type="EMBL" id="JACHEX010000006">
    <property type="protein sequence ID" value="MBB6063348.1"/>
    <property type="molecule type" value="Genomic_DNA"/>
</dbReference>
<proteinExistence type="predicted"/>
<keyword evidence="1" id="KW-0805">Transcription regulation</keyword>
<evidence type="ECO:0000313" key="6">
    <source>
        <dbReference type="Proteomes" id="UP000555828"/>
    </source>
</evidence>
<dbReference type="InterPro" id="IPR001845">
    <property type="entry name" value="HTH_ArsR_DNA-bd_dom"/>
</dbReference>